<feature type="domain" description="BUB1 N-terminal" evidence="2">
    <location>
        <begin position="102"/>
        <end position="221"/>
    </location>
</feature>
<name>A0ABQ9YLK6_9EUKA</name>
<comment type="caution">
    <text evidence="3">The sequence shown here is derived from an EMBL/GenBank/DDBJ whole genome shotgun (WGS) entry which is preliminary data.</text>
</comment>
<feature type="transmembrane region" description="Helical" evidence="1">
    <location>
        <begin position="39"/>
        <end position="61"/>
    </location>
</feature>
<evidence type="ECO:0000259" key="2">
    <source>
        <dbReference type="PROSITE" id="PS51489"/>
    </source>
</evidence>
<gene>
    <name evidence="3" type="ORF">BLNAU_552</name>
</gene>
<protein>
    <submittedName>
        <fullName evidence="3">Mad3/BUB1 homology region 1</fullName>
    </submittedName>
</protein>
<dbReference type="PROSITE" id="PS51489">
    <property type="entry name" value="BUB1_N"/>
    <property type="match status" value="1"/>
</dbReference>
<keyword evidence="1" id="KW-1133">Transmembrane helix</keyword>
<evidence type="ECO:0000313" key="3">
    <source>
        <dbReference type="EMBL" id="KAK2964635.1"/>
    </source>
</evidence>
<dbReference type="EMBL" id="JARBJD010000002">
    <property type="protein sequence ID" value="KAK2964635.1"/>
    <property type="molecule type" value="Genomic_DNA"/>
</dbReference>
<accession>A0ABQ9YLK6</accession>
<organism evidence="3 4">
    <name type="scientific">Blattamonas nauphoetae</name>
    <dbReference type="NCBI Taxonomy" id="2049346"/>
    <lineage>
        <taxon>Eukaryota</taxon>
        <taxon>Metamonada</taxon>
        <taxon>Preaxostyla</taxon>
        <taxon>Oxymonadida</taxon>
        <taxon>Blattamonas</taxon>
    </lineage>
</organism>
<evidence type="ECO:0000313" key="4">
    <source>
        <dbReference type="Proteomes" id="UP001281761"/>
    </source>
</evidence>
<dbReference type="SMART" id="SM00777">
    <property type="entry name" value="Mad3_BUB1_I"/>
    <property type="match status" value="1"/>
</dbReference>
<dbReference type="InterPro" id="IPR015661">
    <property type="entry name" value="Bub1/Mad3"/>
</dbReference>
<keyword evidence="1" id="KW-0812">Transmembrane</keyword>
<evidence type="ECO:0000256" key="1">
    <source>
        <dbReference type="SAM" id="Phobius"/>
    </source>
</evidence>
<dbReference type="Proteomes" id="UP001281761">
    <property type="component" value="Unassembled WGS sequence"/>
</dbReference>
<sequence>MKLHSPGDIGDTVPLVITDEQQEEQIAKFERENELTKNCFTGCMGMILAFTAGLFLTFYGITTFEGRETSEPFSKDISLVCVGGVRNKENICPLQEGRNIAHFTGTAQKQSHKDELDNYMQEISFLRQSTLGDSNPQLKPLLETIINKFIFTRECRNDIRYLKCWCIYANICEDGLRVFSNLEERRIGQHYALFFECWARLLEQSGDYANARQVFEKGLKK</sequence>
<dbReference type="InterPro" id="IPR013212">
    <property type="entry name" value="Mad3/Bub1_I"/>
</dbReference>
<dbReference type="Gene3D" id="1.25.40.430">
    <property type="match status" value="1"/>
</dbReference>
<dbReference type="PANTHER" id="PTHR14030">
    <property type="entry name" value="MITOTIC CHECKPOINT SERINE/THREONINE-PROTEIN KINASE BUB1"/>
    <property type="match status" value="1"/>
</dbReference>
<reference evidence="3 4" key="1">
    <citation type="journal article" date="2022" name="bioRxiv">
        <title>Genomics of Preaxostyla Flagellates Illuminates Evolutionary Transitions and the Path Towards Mitochondrial Loss.</title>
        <authorList>
            <person name="Novak L.V.F."/>
            <person name="Treitli S.C."/>
            <person name="Pyrih J."/>
            <person name="Halakuc P."/>
            <person name="Pipaliya S.V."/>
            <person name="Vacek V."/>
            <person name="Brzon O."/>
            <person name="Soukal P."/>
            <person name="Eme L."/>
            <person name="Dacks J.B."/>
            <person name="Karnkowska A."/>
            <person name="Elias M."/>
            <person name="Hampl V."/>
        </authorList>
    </citation>
    <scope>NUCLEOTIDE SEQUENCE [LARGE SCALE GENOMIC DNA]</scope>
    <source>
        <strain evidence="3">NAU3</strain>
        <tissue evidence="3">Gut</tissue>
    </source>
</reference>
<keyword evidence="1" id="KW-0472">Membrane</keyword>
<keyword evidence="4" id="KW-1185">Reference proteome</keyword>
<proteinExistence type="predicted"/>
<dbReference type="Pfam" id="PF08311">
    <property type="entry name" value="Mad3_BUB1_I"/>
    <property type="match status" value="1"/>
</dbReference>